<dbReference type="EMBL" id="PVWJ01000009">
    <property type="protein sequence ID" value="PSB04656.1"/>
    <property type="molecule type" value="Genomic_DNA"/>
</dbReference>
<name>A0A2T1C8S6_9CYAN</name>
<dbReference type="InterPro" id="IPR007460">
    <property type="entry name" value="BrnT_toxin"/>
</dbReference>
<protein>
    <recommendedName>
        <fullName evidence="3">BrnT family toxin</fullName>
    </recommendedName>
</protein>
<dbReference type="Gene3D" id="3.10.450.530">
    <property type="entry name" value="Ribonuclease toxin, BrnT, of type II toxin-antitoxin system"/>
    <property type="match status" value="1"/>
</dbReference>
<dbReference type="RefSeq" id="WP_106287165.1">
    <property type="nucleotide sequence ID" value="NZ_CAWNTC010000176.1"/>
</dbReference>
<sequence length="95" mass="11194">MNFEWDEPKNQINIDKHGFDFADAYRVFNLPMVVDLDECSTYGEDRWIGIGLLDARVVVIVFTEPDEKTTRIISLRKALSHERKRYEQYLQNGLV</sequence>
<dbReference type="InterPro" id="IPR038573">
    <property type="entry name" value="BrnT_sf"/>
</dbReference>
<keyword evidence="2" id="KW-1185">Reference proteome</keyword>
<evidence type="ECO:0008006" key="3">
    <source>
        <dbReference type="Google" id="ProtNLM"/>
    </source>
</evidence>
<accession>A0A2T1C8S6</accession>
<comment type="caution">
    <text evidence="1">The sequence shown here is derived from an EMBL/GenBank/DDBJ whole genome shotgun (WGS) entry which is preliminary data.</text>
</comment>
<evidence type="ECO:0000313" key="2">
    <source>
        <dbReference type="Proteomes" id="UP000238762"/>
    </source>
</evidence>
<reference evidence="1 2" key="1">
    <citation type="submission" date="2018-02" db="EMBL/GenBank/DDBJ databases">
        <authorList>
            <person name="Cohen D.B."/>
            <person name="Kent A.D."/>
        </authorList>
    </citation>
    <scope>NUCLEOTIDE SEQUENCE [LARGE SCALE GENOMIC DNA]</scope>
    <source>
        <strain evidence="1 2">CCAP 1448/3</strain>
    </source>
</reference>
<proteinExistence type="predicted"/>
<dbReference type="Proteomes" id="UP000238762">
    <property type="component" value="Unassembled WGS sequence"/>
</dbReference>
<reference evidence="1 2" key="2">
    <citation type="submission" date="2018-03" db="EMBL/GenBank/DDBJ databases">
        <title>The ancient ancestry and fast evolution of plastids.</title>
        <authorList>
            <person name="Moore K.R."/>
            <person name="Magnabosco C."/>
            <person name="Momper L."/>
            <person name="Gold D.A."/>
            <person name="Bosak T."/>
            <person name="Fournier G.P."/>
        </authorList>
    </citation>
    <scope>NUCLEOTIDE SEQUENCE [LARGE SCALE GENOMIC DNA]</scope>
    <source>
        <strain evidence="1 2">CCAP 1448/3</strain>
    </source>
</reference>
<dbReference type="OrthoDB" id="428036at2"/>
<evidence type="ECO:0000313" key="1">
    <source>
        <dbReference type="EMBL" id="PSB04656.1"/>
    </source>
</evidence>
<organism evidence="1 2">
    <name type="scientific">Merismopedia glauca CCAP 1448/3</name>
    <dbReference type="NCBI Taxonomy" id="1296344"/>
    <lineage>
        <taxon>Bacteria</taxon>
        <taxon>Bacillati</taxon>
        <taxon>Cyanobacteriota</taxon>
        <taxon>Cyanophyceae</taxon>
        <taxon>Synechococcales</taxon>
        <taxon>Merismopediaceae</taxon>
        <taxon>Merismopedia</taxon>
    </lineage>
</organism>
<gene>
    <name evidence="1" type="ORF">C7B64_02950</name>
</gene>
<dbReference type="Pfam" id="PF04365">
    <property type="entry name" value="BrnT_toxin"/>
    <property type="match status" value="1"/>
</dbReference>
<dbReference type="AlphaFoldDB" id="A0A2T1C8S6"/>